<feature type="domain" description="Cytochrome c" evidence="6">
    <location>
        <begin position="402"/>
        <end position="567"/>
    </location>
</feature>
<dbReference type="PROSITE" id="PS51257">
    <property type="entry name" value="PROKAR_LIPOPROTEIN"/>
    <property type="match status" value="1"/>
</dbReference>
<keyword evidence="8" id="KW-1185">Reference proteome</keyword>
<protein>
    <recommendedName>
        <fullName evidence="6">Cytochrome c domain-containing protein</fullName>
    </recommendedName>
</protein>
<gene>
    <name evidence="7" type="ORF">VVD49_18945</name>
</gene>
<proteinExistence type="predicted"/>
<evidence type="ECO:0000256" key="3">
    <source>
        <dbReference type="ARBA" id="ARBA00023004"/>
    </source>
</evidence>
<dbReference type="Gene3D" id="1.10.760.10">
    <property type="entry name" value="Cytochrome c-like domain"/>
    <property type="match status" value="1"/>
</dbReference>
<evidence type="ECO:0000256" key="1">
    <source>
        <dbReference type="ARBA" id="ARBA00022617"/>
    </source>
</evidence>
<evidence type="ECO:0000313" key="8">
    <source>
        <dbReference type="Proteomes" id="UP001331561"/>
    </source>
</evidence>
<dbReference type="InterPro" id="IPR051395">
    <property type="entry name" value="Cytochrome_c_Peroxidase/MauG"/>
</dbReference>
<dbReference type="EMBL" id="JAYXHS010000004">
    <property type="protein sequence ID" value="MEC5387817.1"/>
    <property type="molecule type" value="Genomic_DNA"/>
</dbReference>
<dbReference type="PROSITE" id="PS51007">
    <property type="entry name" value="CYTC"/>
    <property type="match status" value="1"/>
</dbReference>
<evidence type="ECO:0000313" key="7">
    <source>
        <dbReference type="EMBL" id="MEC5387817.1"/>
    </source>
</evidence>
<evidence type="ECO:0000256" key="4">
    <source>
        <dbReference type="PROSITE-ProRule" id="PRU00433"/>
    </source>
</evidence>
<evidence type="ECO:0000256" key="2">
    <source>
        <dbReference type="ARBA" id="ARBA00022723"/>
    </source>
</evidence>
<organism evidence="7 8">
    <name type="scientific">Uliginosibacterium silvisoli</name>
    <dbReference type="NCBI Taxonomy" id="3114758"/>
    <lineage>
        <taxon>Bacteria</taxon>
        <taxon>Pseudomonadati</taxon>
        <taxon>Pseudomonadota</taxon>
        <taxon>Betaproteobacteria</taxon>
        <taxon>Rhodocyclales</taxon>
        <taxon>Zoogloeaceae</taxon>
        <taxon>Uliginosibacterium</taxon>
    </lineage>
</organism>
<accession>A0ABU6K8G8</accession>
<reference evidence="7 8" key="1">
    <citation type="submission" date="2024-01" db="EMBL/GenBank/DDBJ databases">
        <title>Uliginosibacterium soil sp. nov.</title>
        <authorList>
            <person name="Lv Y."/>
        </authorList>
    </citation>
    <scope>NUCLEOTIDE SEQUENCE [LARGE SCALE GENOMIC DNA]</scope>
    <source>
        <strain evidence="7 8">H3</strain>
    </source>
</reference>
<dbReference type="RefSeq" id="WP_327600791.1">
    <property type="nucleotide sequence ID" value="NZ_JAYXHS010000004.1"/>
</dbReference>
<sequence>MRVDFNKNRSGLALAVLTALVLAACGGGGGDSNSTQSSAPADPSGLGPNALGLYADSRGFYPDAAGYYPDSRGLYPNADGEYPSTDEGGIFKNDAGMLRSYSTLGAIDKTTNPFFKAFGTNGRSCASCHVQEEGFSMTPSGLQARFEATGGLDPVFSPNDGANSPNAPVGSYDQRRAAYSMLLNKAVIRVGMPVPTQTNETPPKAAEFELVAIDDPYGYAKSSELSLFRRPLPSANLRFLATVMWDSRETVRIPYDAASSRPAADYCLNLANLKLTPAKAPTPCFAPFSDDLKTQASNATTGHAQAATALTNAEQQAILNFEMSLFTAQEYDNAAGFLTAAKSKASAKELTTVNYYFEINSAQGDPKTGLLPPVTKLTVMQLFTNWLTNTGTTDAGVKAARESIARGEKLFNTRTFTMRDVAGTAANPVTGATCTNCHSTPQVGSLSQANLFNIGVSDESKRTADMPLYTFKKLTAASGTATDALSKMAAGTLLKVQDPGFALVSGKWTDMGRFKVPALRGLASRAPYFHDGSAKTIEDTTEFYNTRFTMNLTQQEKNDLNAFLRSL</sequence>
<feature type="signal peptide" evidence="5">
    <location>
        <begin position="1"/>
        <end position="23"/>
    </location>
</feature>
<dbReference type="SUPFAM" id="SSF46626">
    <property type="entry name" value="Cytochrome c"/>
    <property type="match status" value="1"/>
</dbReference>
<dbReference type="InterPro" id="IPR036909">
    <property type="entry name" value="Cyt_c-like_dom_sf"/>
</dbReference>
<dbReference type="Proteomes" id="UP001331561">
    <property type="component" value="Unassembled WGS sequence"/>
</dbReference>
<keyword evidence="1 4" id="KW-0349">Heme</keyword>
<dbReference type="PANTHER" id="PTHR30600">
    <property type="entry name" value="CYTOCHROME C PEROXIDASE-RELATED"/>
    <property type="match status" value="1"/>
</dbReference>
<dbReference type="InterPro" id="IPR009056">
    <property type="entry name" value="Cyt_c-like_dom"/>
</dbReference>
<evidence type="ECO:0000256" key="5">
    <source>
        <dbReference type="SAM" id="SignalP"/>
    </source>
</evidence>
<evidence type="ECO:0000259" key="6">
    <source>
        <dbReference type="PROSITE" id="PS51007"/>
    </source>
</evidence>
<comment type="caution">
    <text evidence="7">The sequence shown here is derived from an EMBL/GenBank/DDBJ whole genome shotgun (WGS) entry which is preliminary data.</text>
</comment>
<keyword evidence="2 4" id="KW-0479">Metal-binding</keyword>
<feature type="chain" id="PRO_5045530135" description="Cytochrome c domain-containing protein" evidence="5">
    <location>
        <begin position="24"/>
        <end position="567"/>
    </location>
</feature>
<keyword evidence="5" id="KW-0732">Signal</keyword>
<keyword evidence="3 4" id="KW-0408">Iron</keyword>
<name>A0ABU6K8G8_9RHOO</name>